<comment type="caution">
    <text evidence="11">The sequence shown here is derived from an EMBL/GenBank/DDBJ whole genome shotgun (WGS) entry which is preliminary data.</text>
</comment>
<feature type="region of interest" description="Disordered" evidence="8">
    <location>
        <begin position="1615"/>
        <end position="1637"/>
    </location>
</feature>
<dbReference type="GO" id="GO:0003964">
    <property type="term" value="F:RNA-directed DNA polymerase activity"/>
    <property type="evidence" value="ECO:0007669"/>
    <property type="project" value="UniProtKB-KW"/>
</dbReference>
<dbReference type="GO" id="GO:0015074">
    <property type="term" value="P:DNA integration"/>
    <property type="evidence" value="ECO:0007669"/>
    <property type="project" value="InterPro"/>
</dbReference>
<keyword evidence="6" id="KW-0378">Hydrolase</keyword>
<dbReference type="InterPro" id="IPR041588">
    <property type="entry name" value="Integrase_H2C2"/>
</dbReference>
<dbReference type="InterPro" id="IPR043128">
    <property type="entry name" value="Rev_trsase/Diguanyl_cyclase"/>
</dbReference>
<keyword evidence="7" id="KW-0695">RNA-directed DNA polymerase</keyword>
<feature type="region of interest" description="Disordered" evidence="8">
    <location>
        <begin position="1"/>
        <end position="98"/>
    </location>
</feature>
<dbReference type="EC" id="2.7.7.49" evidence="1"/>
<keyword evidence="4" id="KW-0540">Nuclease</keyword>
<dbReference type="GO" id="GO:0004190">
    <property type="term" value="F:aspartic-type endopeptidase activity"/>
    <property type="evidence" value="ECO:0007669"/>
    <property type="project" value="InterPro"/>
</dbReference>
<dbReference type="PROSITE" id="PS50994">
    <property type="entry name" value="INTEGRASE"/>
    <property type="match status" value="1"/>
</dbReference>
<keyword evidence="3" id="KW-0548">Nucleotidyltransferase</keyword>
<name>A0A1D2M5N8_ORCCI</name>
<keyword evidence="2" id="KW-0808">Transferase</keyword>
<evidence type="ECO:0000256" key="4">
    <source>
        <dbReference type="ARBA" id="ARBA00022722"/>
    </source>
</evidence>
<sequence length="1758" mass="200581">MVGTRRSQRLGVEDYYEVESQASGRKNKKRRQSKQKVRKSKEIEVESDDSDNQNDQQQHDLNSVQRDNQTVNQTDIHDEDNSTNKQNDDTGVCKGTNSDALKQMKSNMDDLYKMYVELKDRQEQQTSLDEKILNAFKAYDSLKCSKDQDEEIPMKNLKIRTDIPIYSGAQEAKTPFDFLKELEAYKSVVNCNTKEMFSQVLPVALKGEAYSWFVFARDDIISWGDFVTKFRNEFQPVGYYEELKKELGERTQGTREPLTHYIRIILEFYERLEGDYSEKEIVERIINQMHPQYRFLITRSGQVHFSIQELLKEAQIAQESIYRDRQYKEPKAFINVEPSLSYKTATASNTKSAELEIKESSFDRFRHFHKSVPNSFPSITGNINSYSNAQRYANNISQIHKSDMKQAPTPYTDRKFYNAPPSNVRQATGTGFEGKRVRPGSLIINRSARATSQQNYRRNENDPQDENLVIVRAEPIMKVSICNRSFPALLDTGASLSFINKEIIDILRTLNIKTTQCDRTIMTASGSSKIIESVFLTIEWPGGKKRHTLYLLPDLGRPVLLGRDFISSCNIVLDIQGGGWKVGLGNQELVPFSNDNDRQQMIGHEVPSSEHAISTNKHGGEVTLDSSTFNNYPPVPPGASVDARAGYHVHKGAQVNTGVAHKHDKNMIGLIDEVCLVYEDMLLVSDPNTRPEGKNEAAGENSGQVHDKIADLNLPHDQKRRLMELVDRNKALFARTPGTCPDYRHRIITGNTRPIKHNPRPMTEAKRKILRKCLDDFVEKGSVEESSGAWAANPVLAPKANGKWRLCVDYRSLNSVTESDSYCMPRIDEILACLGKAKYISVFDVTDGFHHIVMDDADKNAPASFQRMMDRALGDYKWQFVLAFIDDIIVYSNSFEEHLQHLELVFKRLLEFGFRIHPDKAQFLKNKIKYLGFVIENQTVSPNPEKLKALEGYQQPKNRKDIQRFLGFCGYYRHFIKDFSTIAKPITELLRKDNVFFWSIDAEKAFQTLKTELARASSLKLPDLGKPFIIQTDASDIGIGAILLQEQESILTPVYFHSRTLSQAERNYSTSEKECLAVVDAVKKFRPYIEFTHFSIETDHQALCWLKRLKEPTGRLARWSLELQGFDYEVVYRTGASNRAADALSRAASLYLIDVNSISVEDIRTAQTSDALLGGITHYLRNRSTRPDDAGEQIIKRSSDCALSEEGLLLRYVANRDKPWEDDEMHWRIWLPESLVTQIISYFHNTAISGHLGSSKTYKKIADRFWWKTMKKDIYFYIARCETCQKTKVSHTAPIGIGSSLKITAPWETVAIDLMGPYTRGTNQNQYLLVVVDSFSKWVELFGIRQATSKVIISRLEELFCRWGFPKYIISDNGSQFTSREYTAWCEKLGIKPFYVPPYHPQSNIVERYNQTIKNMIISVINSCKDWDKYLNELAFALRSSVNDSLEYSPAYVNFGRELRYPIDNNIGLPVMRSNANEISDRIAHIQGLVKENMLGHQERHLAAYNDGRRQGNLKVGDKVLLRTFILSNAEKKITSALCKKFEGPYSVVRKRSESIFDLKHIEYSRLYPLVKKLAKKGKTINSGSKFELVASLLPKDYENSFAPLHHPYPYEREERSGESVCGPSSISAHEERNSCKDGHFEQCRESGTFIPKPKGIPTSSSNHEVDYSRFMIAQTIFGKDVQPTVENGNAQKTVPIGNKPGNAQKTVPMGNKPADLTCMSLEEKNNFLFGSPPQKRTRLEVLAEDLHLSDTDSETGD</sequence>
<dbReference type="GO" id="GO:0006508">
    <property type="term" value="P:proteolysis"/>
    <property type="evidence" value="ECO:0007669"/>
    <property type="project" value="InterPro"/>
</dbReference>
<dbReference type="CDD" id="cd00303">
    <property type="entry name" value="retropepsin_like"/>
    <property type="match status" value="1"/>
</dbReference>
<dbReference type="InterPro" id="IPR043502">
    <property type="entry name" value="DNA/RNA_pol_sf"/>
</dbReference>
<evidence type="ECO:0000256" key="2">
    <source>
        <dbReference type="ARBA" id="ARBA00022679"/>
    </source>
</evidence>
<dbReference type="Gene3D" id="3.30.70.270">
    <property type="match status" value="2"/>
</dbReference>
<evidence type="ECO:0000259" key="9">
    <source>
        <dbReference type="PROSITE" id="PS50175"/>
    </source>
</evidence>
<dbReference type="Pfam" id="PF00077">
    <property type="entry name" value="RVP"/>
    <property type="match status" value="1"/>
</dbReference>
<feature type="compositionally biased region" description="Basic residues" evidence="8">
    <location>
        <begin position="25"/>
        <end position="39"/>
    </location>
</feature>
<dbReference type="GO" id="GO:0004519">
    <property type="term" value="F:endonuclease activity"/>
    <property type="evidence" value="ECO:0007669"/>
    <property type="project" value="UniProtKB-KW"/>
</dbReference>
<dbReference type="SUPFAM" id="SSF56672">
    <property type="entry name" value="DNA/RNA polymerases"/>
    <property type="match status" value="1"/>
</dbReference>
<dbReference type="Gene3D" id="3.30.420.10">
    <property type="entry name" value="Ribonuclease H-like superfamily/Ribonuclease H"/>
    <property type="match status" value="1"/>
</dbReference>
<feature type="domain" description="Peptidase A2" evidence="9">
    <location>
        <begin position="486"/>
        <end position="565"/>
    </location>
</feature>
<dbReference type="Pfam" id="PF17917">
    <property type="entry name" value="RT_RNaseH"/>
    <property type="match status" value="1"/>
</dbReference>
<dbReference type="Pfam" id="PF03732">
    <property type="entry name" value="Retrotrans_gag"/>
    <property type="match status" value="1"/>
</dbReference>
<dbReference type="FunFam" id="3.30.70.270:FF:000003">
    <property type="entry name" value="Transposon Ty3-G Gag-Pol polyprotein"/>
    <property type="match status" value="1"/>
</dbReference>
<dbReference type="PANTHER" id="PTHR37984">
    <property type="entry name" value="PROTEIN CBG26694"/>
    <property type="match status" value="1"/>
</dbReference>
<keyword evidence="12" id="KW-1185">Reference proteome</keyword>
<protein>
    <recommendedName>
        <fullName evidence="1">RNA-directed DNA polymerase</fullName>
        <ecNumber evidence="1">2.7.7.49</ecNumber>
    </recommendedName>
</protein>
<dbReference type="PANTHER" id="PTHR37984:SF5">
    <property type="entry name" value="PROTEIN NYNRIN-LIKE"/>
    <property type="match status" value="1"/>
</dbReference>
<dbReference type="FunFam" id="1.10.340.70:FF:000001">
    <property type="entry name" value="Retrovirus-related Pol polyprotein from transposon gypsy-like Protein"/>
    <property type="match status" value="1"/>
</dbReference>
<dbReference type="InterPro" id="IPR041373">
    <property type="entry name" value="RT_RNaseH"/>
</dbReference>
<evidence type="ECO:0000313" key="12">
    <source>
        <dbReference type="Proteomes" id="UP000094527"/>
    </source>
</evidence>
<dbReference type="FunFam" id="3.30.420.10:FF:000032">
    <property type="entry name" value="Retrovirus-related Pol polyprotein from transposon 297-like Protein"/>
    <property type="match status" value="1"/>
</dbReference>
<dbReference type="Pfam" id="PF00078">
    <property type="entry name" value="RVT_1"/>
    <property type="match status" value="1"/>
</dbReference>
<dbReference type="SUPFAM" id="SSF53098">
    <property type="entry name" value="Ribonuclease H-like"/>
    <property type="match status" value="1"/>
</dbReference>
<dbReference type="OrthoDB" id="7692176at2759"/>
<keyword evidence="5" id="KW-0255">Endonuclease</keyword>
<dbReference type="InterPro" id="IPR001995">
    <property type="entry name" value="Peptidase_A2_cat"/>
</dbReference>
<dbReference type="Gene3D" id="1.10.340.70">
    <property type="match status" value="1"/>
</dbReference>
<evidence type="ECO:0000256" key="6">
    <source>
        <dbReference type="ARBA" id="ARBA00022801"/>
    </source>
</evidence>
<dbReference type="InterPro" id="IPR001969">
    <property type="entry name" value="Aspartic_peptidase_AS"/>
</dbReference>
<dbReference type="FunFam" id="3.10.20.370:FF:000001">
    <property type="entry name" value="Retrovirus-related Pol polyprotein from transposon 17.6-like protein"/>
    <property type="match status" value="1"/>
</dbReference>
<dbReference type="InterPro" id="IPR050951">
    <property type="entry name" value="Retrovirus_Pol_polyprotein"/>
</dbReference>
<dbReference type="InterPro" id="IPR036397">
    <property type="entry name" value="RNaseH_sf"/>
</dbReference>
<dbReference type="STRING" id="48709.A0A1D2M5N8"/>
<dbReference type="Pfam" id="PF17921">
    <property type="entry name" value="Integrase_H2C2"/>
    <property type="match status" value="1"/>
</dbReference>
<evidence type="ECO:0000259" key="10">
    <source>
        <dbReference type="PROSITE" id="PS50994"/>
    </source>
</evidence>
<dbReference type="InterPro" id="IPR018061">
    <property type="entry name" value="Retropepsins"/>
</dbReference>
<dbReference type="PROSITE" id="PS50175">
    <property type="entry name" value="ASP_PROT_RETROV"/>
    <property type="match status" value="1"/>
</dbReference>
<dbReference type="InterPro" id="IPR021109">
    <property type="entry name" value="Peptidase_aspartic_dom_sf"/>
</dbReference>
<proteinExistence type="predicted"/>
<dbReference type="InterPro" id="IPR001584">
    <property type="entry name" value="Integrase_cat-core"/>
</dbReference>
<dbReference type="SUPFAM" id="SSF50630">
    <property type="entry name" value="Acid proteases"/>
    <property type="match status" value="1"/>
</dbReference>
<evidence type="ECO:0000256" key="3">
    <source>
        <dbReference type="ARBA" id="ARBA00022695"/>
    </source>
</evidence>
<dbReference type="CDD" id="cd01647">
    <property type="entry name" value="RT_LTR"/>
    <property type="match status" value="1"/>
</dbReference>
<dbReference type="InterPro" id="IPR005162">
    <property type="entry name" value="Retrotrans_gag_dom"/>
</dbReference>
<feature type="compositionally biased region" description="Polar residues" evidence="8">
    <location>
        <begin position="59"/>
        <end position="74"/>
    </location>
</feature>
<feature type="compositionally biased region" description="Basic and acidic residues" evidence="8">
    <location>
        <begin position="75"/>
        <end position="88"/>
    </location>
</feature>
<evidence type="ECO:0000256" key="7">
    <source>
        <dbReference type="ARBA" id="ARBA00022918"/>
    </source>
</evidence>
<gene>
    <name evidence="11" type="ORF">Ocin01_18385</name>
</gene>
<dbReference type="Pfam" id="PF00665">
    <property type="entry name" value="rve"/>
    <property type="match status" value="1"/>
</dbReference>
<dbReference type="PROSITE" id="PS00141">
    <property type="entry name" value="ASP_PROTEASE"/>
    <property type="match status" value="1"/>
</dbReference>
<evidence type="ECO:0000256" key="1">
    <source>
        <dbReference type="ARBA" id="ARBA00012493"/>
    </source>
</evidence>
<reference evidence="11 12" key="1">
    <citation type="journal article" date="2016" name="Genome Biol. Evol.">
        <title>Gene Family Evolution Reflects Adaptation to Soil Environmental Stressors in the Genome of the Collembolan Orchesella cincta.</title>
        <authorList>
            <person name="Faddeeva-Vakhrusheva A."/>
            <person name="Derks M.F."/>
            <person name="Anvar S.Y."/>
            <person name="Agamennone V."/>
            <person name="Suring W."/>
            <person name="Smit S."/>
            <person name="van Straalen N.M."/>
            <person name="Roelofs D."/>
        </authorList>
    </citation>
    <scope>NUCLEOTIDE SEQUENCE [LARGE SCALE GENOMIC DNA]</scope>
    <source>
        <tissue evidence="11">Mixed pool</tissue>
    </source>
</reference>
<dbReference type="EMBL" id="LJIJ01003810">
    <property type="protein sequence ID" value="ODM88297.1"/>
    <property type="molecule type" value="Genomic_DNA"/>
</dbReference>
<evidence type="ECO:0000256" key="5">
    <source>
        <dbReference type="ARBA" id="ARBA00022759"/>
    </source>
</evidence>
<dbReference type="CDD" id="cd09274">
    <property type="entry name" value="RNase_HI_RT_Ty3"/>
    <property type="match status" value="1"/>
</dbReference>
<evidence type="ECO:0000313" key="11">
    <source>
        <dbReference type="EMBL" id="ODM88297.1"/>
    </source>
</evidence>
<dbReference type="GO" id="GO:0042575">
    <property type="term" value="C:DNA polymerase complex"/>
    <property type="evidence" value="ECO:0007669"/>
    <property type="project" value="UniProtKB-ARBA"/>
</dbReference>
<dbReference type="Gene3D" id="2.40.70.10">
    <property type="entry name" value="Acid Proteases"/>
    <property type="match status" value="1"/>
</dbReference>
<dbReference type="InterPro" id="IPR000477">
    <property type="entry name" value="RT_dom"/>
</dbReference>
<dbReference type="Gene3D" id="3.10.20.370">
    <property type="match status" value="1"/>
</dbReference>
<evidence type="ECO:0000256" key="8">
    <source>
        <dbReference type="SAM" id="MobiDB-lite"/>
    </source>
</evidence>
<dbReference type="OMA" id="HEERNSC"/>
<dbReference type="Proteomes" id="UP000094527">
    <property type="component" value="Unassembled WGS sequence"/>
</dbReference>
<organism evidence="11 12">
    <name type="scientific">Orchesella cincta</name>
    <name type="common">Springtail</name>
    <name type="synonym">Podura cincta</name>
    <dbReference type="NCBI Taxonomy" id="48709"/>
    <lineage>
        <taxon>Eukaryota</taxon>
        <taxon>Metazoa</taxon>
        <taxon>Ecdysozoa</taxon>
        <taxon>Arthropoda</taxon>
        <taxon>Hexapoda</taxon>
        <taxon>Collembola</taxon>
        <taxon>Entomobryomorpha</taxon>
        <taxon>Entomobryoidea</taxon>
        <taxon>Orchesellidae</taxon>
        <taxon>Orchesellinae</taxon>
        <taxon>Orchesella</taxon>
    </lineage>
</organism>
<dbReference type="GO" id="GO:0003676">
    <property type="term" value="F:nucleic acid binding"/>
    <property type="evidence" value="ECO:0007669"/>
    <property type="project" value="InterPro"/>
</dbReference>
<dbReference type="FunFam" id="3.30.70.270:FF:000020">
    <property type="entry name" value="Transposon Tf2-6 polyprotein-like Protein"/>
    <property type="match status" value="1"/>
</dbReference>
<accession>A0A1D2M5N8</accession>
<feature type="domain" description="Integrase catalytic" evidence="10">
    <location>
        <begin position="1302"/>
        <end position="1478"/>
    </location>
</feature>
<dbReference type="InterPro" id="IPR012337">
    <property type="entry name" value="RNaseH-like_sf"/>
</dbReference>